<name>A0A0V1HMT2_9BILA</name>
<dbReference type="AlphaFoldDB" id="A0A0V1HMT2"/>
<dbReference type="EMBL" id="JYDP01000049">
    <property type="protein sequence ID" value="KRZ11508.1"/>
    <property type="molecule type" value="Genomic_DNA"/>
</dbReference>
<sequence>MYHSSTNDILIFATEAVVRLLVRLMSTQRIKWKNGAVESKTIPQIYDEEAAAASTEPSTCGQFPIFKEVRSVMYKQRAKRFPKLPRDR</sequence>
<accession>A0A0V1HMT2</accession>
<evidence type="ECO:0000313" key="2">
    <source>
        <dbReference type="Proteomes" id="UP000055024"/>
    </source>
</evidence>
<protein>
    <submittedName>
        <fullName evidence="1">Uncharacterized protein</fullName>
    </submittedName>
</protein>
<gene>
    <name evidence="1" type="ORF">T11_6820</name>
</gene>
<comment type="caution">
    <text evidence="1">The sequence shown here is derived from an EMBL/GenBank/DDBJ whole genome shotgun (WGS) entry which is preliminary data.</text>
</comment>
<dbReference type="OrthoDB" id="5920635at2759"/>
<keyword evidence="2" id="KW-1185">Reference proteome</keyword>
<evidence type="ECO:0000313" key="1">
    <source>
        <dbReference type="EMBL" id="KRZ11508.1"/>
    </source>
</evidence>
<proteinExistence type="predicted"/>
<dbReference type="Proteomes" id="UP000055024">
    <property type="component" value="Unassembled WGS sequence"/>
</dbReference>
<reference evidence="1 2" key="1">
    <citation type="submission" date="2015-01" db="EMBL/GenBank/DDBJ databases">
        <title>Evolution of Trichinella species and genotypes.</title>
        <authorList>
            <person name="Korhonen P.K."/>
            <person name="Edoardo P."/>
            <person name="Giuseppe L.R."/>
            <person name="Gasser R.B."/>
        </authorList>
    </citation>
    <scope>NUCLEOTIDE SEQUENCE [LARGE SCALE GENOMIC DNA]</scope>
    <source>
        <strain evidence="1">ISS1029</strain>
    </source>
</reference>
<organism evidence="1 2">
    <name type="scientific">Trichinella zimbabwensis</name>
    <dbReference type="NCBI Taxonomy" id="268475"/>
    <lineage>
        <taxon>Eukaryota</taxon>
        <taxon>Metazoa</taxon>
        <taxon>Ecdysozoa</taxon>
        <taxon>Nematoda</taxon>
        <taxon>Enoplea</taxon>
        <taxon>Dorylaimia</taxon>
        <taxon>Trichinellida</taxon>
        <taxon>Trichinellidae</taxon>
        <taxon>Trichinella</taxon>
    </lineage>
</organism>